<dbReference type="PANTHER" id="PTHR35936">
    <property type="entry name" value="MEMBRANE-BOUND LYTIC MUREIN TRANSGLYCOSYLASE F"/>
    <property type="match status" value="1"/>
</dbReference>
<dbReference type="Gene3D" id="3.40.190.10">
    <property type="entry name" value="Periplasmic binding protein-like II"/>
    <property type="match status" value="2"/>
</dbReference>
<evidence type="ECO:0000256" key="2">
    <source>
        <dbReference type="SAM" id="SignalP"/>
    </source>
</evidence>
<protein>
    <submittedName>
        <fullName evidence="4">Membrane-bound lytic murein transglycosylase MltF</fullName>
    </submittedName>
</protein>
<dbReference type="SUPFAM" id="SSF53955">
    <property type="entry name" value="Lysozyme-like"/>
    <property type="match status" value="1"/>
</dbReference>
<dbReference type="AlphaFoldDB" id="A0A1H7L6L0"/>
<dbReference type="Proteomes" id="UP000185766">
    <property type="component" value="Unassembled WGS sequence"/>
</dbReference>
<feature type="signal peptide" evidence="2">
    <location>
        <begin position="1"/>
        <end position="19"/>
    </location>
</feature>
<organism evidence="4 5">
    <name type="scientific">Atopomonas hussainii</name>
    <dbReference type="NCBI Taxonomy" id="1429083"/>
    <lineage>
        <taxon>Bacteria</taxon>
        <taxon>Pseudomonadati</taxon>
        <taxon>Pseudomonadota</taxon>
        <taxon>Gammaproteobacteria</taxon>
        <taxon>Pseudomonadales</taxon>
        <taxon>Pseudomonadaceae</taxon>
        <taxon>Atopomonas</taxon>
    </lineage>
</organism>
<dbReference type="SUPFAM" id="SSF53850">
    <property type="entry name" value="Periplasmic binding protein-like II"/>
    <property type="match status" value="1"/>
</dbReference>
<sequence length="465" mass="52133">MRAWLGLLLAVIVAWPAQARVVEPFDPWQRNSQWQFRDLASIRQSGELRVLVNQSRNSSGKVRGQTIGVESQRAEAFVAFLNSGQPAHKQVRLRLIPLPKDELVKALQQHRGDLLAPGELMDLRKLPDELRPSRPYKIQVPMVLVSHYTTRRYQRLEQLAGKVMTLPRGSVAVAGVERLNRSLQEQGLDPVLLDQADPSLAVEDVLELVHAGILAHTWVEQPIAERWQGVLKKLRIDTGLSLPGTHNMVWITPDSATALQGQIDRFLRDYQPSAQQDAAFKQVYQRLYRVHYPLGRNDRARLAKVQPALQAAEKATGIDWLALAAVAYKESSLNPAARGQGGATGLMQVTPAAARAVGVGDYASAQGSALAGAKYLAKLRKEFFQSSKIPEHERLAFMLAAYNMGPHRLQGLRAEARRRGLNPDRWFFHVERVAMEQLGMGNVSYVSSVNKYFITFDRERDLLER</sequence>
<dbReference type="GO" id="GO:0008933">
    <property type="term" value="F:peptidoglycan lytic transglycosylase activity"/>
    <property type="evidence" value="ECO:0007669"/>
    <property type="project" value="TreeGrafter"/>
</dbReference>
<feature type="chain" id="PRO_5010194560" evidence="2">
    <location>
        <begin position="20"/>
        <end position="465"/>
    </location>
</feature>
<feature type="domain" description="Transglycosylase SLT" evidence="3">
    <location>
        <begin position="309"/>
        <end position="415"/>
    </location>
</feature>
<gene>
    <name evidence="4" type="ORF">SAMN05216214_106197</name>
</gene>
<dbReference type="EMBL" id="FOAS01000006">
    <property type="protein sequence ID" value="SEK94693.1"/>
    <property type="molecule type" value="Genomic_DNA"/>
</dbReference>
<accession>A0A1H7L6L0</accession>
<evidence type="ECO:0000256" key="1">
    <source>
        <dbReference type="ARBA" id="ARBA00010333"/>
    </source>
</evidence>
<dbReference type="RefSeq" id="WP_074867027.1">
    <property type="nucleotide sequence ID" value="NZ_FOAS01000006.1"/>
</dbReference>
<keyword evidence="2" id="KW-0732">Signal</keyword>
<evidence type="ECO:0000313" key="4">
    <source>
        <dbReference type="EMBL" id="SEK94693.1"/>
    </source>
</evidence>
<keyword evidence="5" id="KW-1185">Reference proteome</keyword>
<dbReference type="STRING" id="1429083.GCA_001885685_01126"/>
<proteinExistence type="inferred from homology"/>
<dbReference type="GO" id="GO:0009279">
    <property type="term" value="C:cell outer membrane"/>
    <property type="evidence" value="ECO:0007669"/>
    <property type="project" value="TreeGrafter"/>
</dbReference>
<reference evidence="4 5" key="1">
    <citation type="submission" date="2016-10" db="EMBL/GenBank/DDBJ databases">
        <authorList>
            <person name="de Groot N.N."/>
        </authorList>
    </citation>
    <scope>NUCLEOTIDE SEQUENCE [LARGE SCALE GENOMIC DNA]</scope>
    <source>
        <strain evidence="4 5">JCM 19513</strain>
    </source>
</reference>
<dbReference type="InterPro" id="IPR008258">
    <property type="entry name" value="Transglycosylase_SLT_dom_1"/>
</dbReference>
<evidence type="ECO:0000259" key="3">
    <source>
        <dbReference type="Pfam" id="PF01464"/>
    </source>
</evidence>
<dbReference type="InterPro" id="IPR023346">
    <property type="entry name" value="Lysozyme-like_dom_sf"/>
</dbReference>
<evidence type="ECO:0000313" key="5">
    <source>
        <dbReference type="Proteomes" id="UP000185766"/>
    </source>
</evidence>
<comment type="similarity">
    <text evidence="1">Belongs to the bacterial solute-binding protein 3 family.</text>
</comment>
<name>A0A1H7L6L0_9GAMM</name>
<dbReference type="Gene3D" id="1.10.530.10">
    <property type="match status" value="1"/>
</dbReference>
<dbReference type="PANTHER" id="PTHR35936:SF32">
    <property type="entry name" value="MEMBRANE-BOUND LYTIC MUREIN TRANSGLYCOSYLASE F"/>
    <property type="match status" value="1"/>
</dbReference>
<dbReference type="Pfam" id="PF01464">
    <property type="entry name" value="SLT"/>
    <property type="match status" value="1"/>
</dbReference>
<dbReference type="GO" id="GO:0009253">
    <property type="term" value="P:peptidoglycan catabolic process"/>
    <property type="evidence" value="ECO:0007669"/>
    <property type="project" value="TreeGrafter"/>
</dbReference>